<dbReference type="PANTHER" id="PTHR42852:SF1">
    <property type="entry name" value="THIOREDOXIN-LIKE PROTEIN YNEN"/>
    <property type="match status" value="1"/>
</dbReference>
<dbReference type="PANTHER" id="PTHR42852">
    <property type="entry name" value="THIOL:DISULFIDE INTERCHANGE PROTEIN DSBE"/>
    <property type="match status" value="1"/>
</dbReference>
<feature type="region of interest" description="Disordered" evidence="1">
    <location>
        <begin position="37"/>
        <end position="60"/>
    </location>
</feature>
<dbReference type="CDD" id="cd02966">
    <property type="entry name" value="TlpA_like_family"/>
    <property type="match status" value="1"/>
</dbReference>
<dbReference type="InterPro" id="IPR000866">
    <property type="entry name" value="AhpC/TSA"/>
</dbReference>
<keyword evidence="2" id="KW-0472">Membrane</keyword>
<evidence type="ECO:0000256" key="2">
    <source>
        <dbReference type="SAM" id="Phobius"/>
    </source>
</evidence>
<sequence>MKQQTKLIGIIVILIALLAGAFVLYQNLSKKYKADTASKETSSGDATEKQEAVTAPDFNAENADGKSINFFSLTGKKPIVLNFWASWCPPCKQEMPGFEAMYKKYSDKVNFAMVNMTDGARETKKKASSFIRKQGYTFPVYYDTEQEAAYNYQAESLPTTYFINRDGEIVSGARGAMEESALEAQIKKLLEEQSEQAHFNAPTPHSLRGLTTLRARCNLPRANNFLTHLCTTRGAFLFHREGRRTFL</sequence>
<dbReference type="PROSITE" id="PS51352">
    <property type="entry name" value="THIOREDOXIN_2"/>
    <property type="match status" value="1"/>
</dbReference>
<reference evidence="4" key="1">
    <citation type="submission" date="2019-11" db="EMBL/GenBank/DDBJ databases">
        <authorList>
            <person name="Feng L."/>
        </authorList>
    </citation>
    <scope>NUCLEOTIDE SEQUENCE</scope>
    <source>
        <strain evidence="4">AcaccaeLFYP115</strain>
    </source>
</reference>
<feature type="transmembrane region" description="Helical" evidence="2">
    <location>
        <begin position="7"/>
        <end position="25"/>
    </location>
</feature>
<dbReference type="GO" id="GO:0016209">
    <property type="term" value="F:antioxidant activity"/>
    <property type="evidence" value="ECO:0007669"/>
    <property type="project" value="InterPro"/>
</dbReference>
<dbReference type="PROSITE" id="PS00194">
    <property type="entry name" value="THIOREDOXIN_1"/>
    <property type="match status" value="1"/>
</dbReference>
<organism evidence="4">
    <name type="scientific">Anaerostipes caccae</name>
    <dbReference type="NCBI Taxonomy" id="105841"/>
    <lineage>
        <taxon>Bacteria</taxon>
        <taxon>Bacillati</taxon>
        <taxon>Bacillota</taxon>
        <taxon>Clostridia</taxon>
        <taxon>Lachnospirales</taxon>
        <taxon>Lachnospiraceae</taxon>
        <taxon>Anaerostipes</taxon>
    </lineage>
</organism>
<dbReference type="AlphaFoldDB" id="A0A6N2V2R5"/>
<dbReference type="RefSeq" id="WP_006567898.1">
    <property type="nucleotide sequence ID" value="NZ_BAABZP010000001.1"/>
</dbReference>
<dbReference type="Pfam" id="PF00578">
    <property type="entry name" value="AhpC-TSA"/>
    <property type="match status" value="1"/>
</dbReference>
<dbReference type="Gene3D" id="3.40.30.10">
    <property type="entry name" value="Glutaredoxin"/>
    <property type="match status" value="1"/>
</dbReference>
<dbReference type="InterPro" id="IPR017937">
    <property type="entry name" value="Thioredoxin_CS"/>
</dbReference>
<dbReference type="GO" id="GO:0016491">
    <property type="term" value="F:oxidoreductase activity"/>
    <property type="evidence" value="ECO:0007669"/>
    <property type="project" value="InterPro"/>
</dbReference>
<gene>
    <name evidence="4" type="primary">resA</name>
    <name evidence="4" type="ORF">ACLFYP115_02143</name>
</gene>
<dbReference type="InterPro" id="IPR013766">
    <property type="entry name" value="Thioredoxin_domain"/>
</dbReference>
<name>A0A6N2V2R5_9FIRM</name>
<keyword evidence="2" id="KW-1133">Transmembrane helix</keyword>
<dbReference type="EMBL" id="CACRSQ010000007">
    <property type="protein sequence ID" value="VYT22671.1"/>
    <property type="molecule type" value="Genomic_DNA"/>
</dbReference>
<dbReference type="SUPFAM" id="SSF52833">
    <property type="entry name" value="Thioredoxin-like"/>
    <property type="match status" value="1"/>
</dbReference>
<proteinExistence type="predicted"/>
<protein>
    <submittedName>
        <fullName evidence="4">Thiol-disulfide oxidoreductase ResA</fullName>
    </submittedName>
</protein>
<evidence type="ECO:0000259" key="3">
    <source>
        <dbReference type="PROSITE" id="PS51352"/>
    </source>
</evidence>
<keyword evidence="2" id="KW-0812">Transmembrane</keyword>
<dbReference type="InterPro" id="IPR050553">
    <property type="entry name" value="Thioredoxin_ResA/DsbE_sf"/>
</dbReference>
<evidence type="ECO:0000313" key="4">
    <source>
        <dbReference type="EMBL" id="VYT22671.1"/>
    </source>
</evidence>
<feature type="domain" description="Thioredoxin" evidence="3">
    <location>
        <begin position="49"/>
        <end position="191"/>
    </location>
</feature>
<evidence type="ECO:0000256" key="1">
    <source>
        <dbReference type="SAM" id="MobiDB-lite"/>
    </source>
</evidence>
<accession>A0A6N2V2R5</accession>
<dbReference type="InterPro" id="IPR036249">
    <property type="entry name" value="Thioredoxin-like_sf"/>
</dbReference>